<name>A0ABY0IHS7_9BACT</name>
<feature type="transmembrane region" description="Helical" evidence="16">
    <location>
        <begin position="148"/>
        <end position="168"/>
    </location>
</feature>
<feature type="transmembrane region" description="Helical" evidence="16">
    <location>
        <begin position="234"/>
        <end position="251"/>
    </location>
</feature>
<evidence type="ECO:0000256" key="12">
    <source>
        <dbReference type="ARBA" id="ARBA00023209"/>
    </source>
</evidence>
<comment type="catalytic activity">
    <reaction evidence="1">
        <text>a CDP-1,2-diacyl-sn-glycerol + L-serine = a 1,2-diacyl-sn-glycero-3-phospho-L-serine + CMP + H(+)</text>
        <dbReference type="Rhea" id="RHEA:16913"/>
        <dbReference type="ChEBI" id="CHEBI:15378"/>
        <dbReference type="ChEBI" id="CHEBI:33384"/>
        <dbReference type="ChEBI" id="CHEBI:57262"/>
        <dbReference type="ChEBI" id="CHEBI:58332"/>
        <dbReference type="ChEBI" id="CHEBI:60377"/>
        <dbReference type="EC" id="2.7.8.8"/>
    </reaction>
</comment>
<protein>
    <recommendedName>
        <fullName evidence="5">CDP-diacylglycerol--serine O-phosphatidyltransferase</fullName>
        <ecNumber evidence="4">2.7.8.8</ecNumber>
    </recommendedName>
    <alternativeName>
        <fullName evidence="14">Phosphatidylserine synthase</fullName>
    </alternativeName>
</protein>
<dbReference type="InterPro" id="IPR004533">
    <property type="entry name" value="CDP-diaglyc--ser_O-PTrfase"/>
</dbReference>
<feature type="transmembrane region" description="Helical" evidence="16">
    <location>
        <begin position="119"/>
        <end position="136"/>
    </location>
</feature>
<comment type="subcellular location">
    <subcellularLocation>
        <location evidence="2">Endomembrane system</location>
        <topology evidence="2">Multi-pass membrane protein</topology>
    </subcellularLocation>
</comment>
<evidence type="ECO:0000256" key="10">
    <source>
        <dbReference type="ARBA" id="ARBA00023098"/>
    </source>
</evidence>
<dbReference type="InterPro" id="IPR000462">
    <property type="entry name" value="CDP-OH_P_trans"/>
</dbReference>
<keyword evidence="7 15" id="KW-0808">Transferase</keyword>
<comment type="caution">
    <text evidence="17">The sequence shown here is derived from an EMBL/GenBank/DDBJ whole genome shotgun (WGS) entry which is preliminary data.</text>
</comment>
<evidence type="ECO:0000256" key="4">
    <source>
        <dbReference type="ARBA" id="ARBA00013174"/>
    </source>
</evidence>
<dbReference type="Gene3D" id="1.20.120.1760">
    <property type="match status" value="1"/>
</dbReference>
<dbReference type="GO" id="GO:0003882">
    <property type="term" value="F:CDP-diacylglycerol-serine O-phosphatidyltransferase activity"/>
    <property type="evidence" value="ECO:0007669"/>
    <property type="project" value="UniProtKB-EC"/>
</dbReference>
<dbReference type="InterPro" id="IPR048254">
    <property type="entry name" value="CDP_ALCOHOL_P_TRANSF_CS"/>
</dbReference>
<dbReference type="Pfam" id="PF01066">
    <property type="entry name" value="CDP-OH_P_transf"/>
    <property type="match status" value="1"/>
</dbReference>
<evidence type="ECO:0000256" key="14">
    <source>
        <dbReference type="ARBA" id="ARBA00032361"/>
    </source>
</evidence>
<dbReference type="PANTHER" id="PTHR14269">
    <property type="entry name" value="CDP-DIACYLGLYCEROL--GLYCEROL-3-PHOSPHATE 3-PHOSPHATIDYLTRANSFERASE-RELATED"/>
    <property type="match status" value="1"/>
</dbReference>
<evidence type="ECO:0000256" key="11">
    <source>
        <dbReference type="ARBA" id="ARBA00023136"/>
    </source>
</evidence>
<evidence type="ECO:0000256" key="13">
    <source>
        <dbReference type="ARBA" id="ARBA00023264"/>
    </source>
</evidence>
<feature type="transmembrane region" description="Helical" evidence="16">
    <location>
        <begin position="180"/>
        <end position="199"/>
    </location>
</feature>
<dbReference type="InterPro" id="IPR043130">
    <property type="entry name" value="CDP-OH_PTrfase_TM_dom"/>
</dbReference>
<evidence type="ECO:0000256" key="7">
    <source>
        <dbReference type="ARBA" id="ARBA00022679"/>
    </source>
</evidence>
<keyword evidence="13" id="KW-1208">Phospholipid metabolism</keyword>
<organism evidence="17 18">
    <name type="scientific">Halobacteriovorax vibrionivorans</name>
    <dbReference type="NCBI Taxonomy" id="2152716"/>
    <lineage>
        <taxon>Bacteria</taxon>
        <taxon>Pseudomonadati</taxon>
        <taxon>Bdellovibrionota</taxon>
        <taxon>Bacteriovoracia</taxon>
        <taxon>Bacteriovoracales</taxon>
        <taxon>Halobacteriovoraceae</taxon>
        <taxon>Halobacteriovorax</taxon>
    </lineage>
</organism>
<evidence type="ECO:0000256" key="15">
    <source>
        <dbReference type="RuleBase" id="RU003750"/>
    </source>
</evidence>
<evidence type="ECO:0000256" key="3">
    <source>
        <dbReference type="ARBA" id="ARBA00010441"/>
    </source>
</evidence>
<comment type="similarity">
    <text evidence="3 15">Belongs to the CDP-alcohol phosphatidyltransferase class-I family.</text>
</comment>
<proteinExistence type="inferred from homology"/>
<evidence type="ECO:0000256" key="1">
    <source>
        <dbReference type="ARBA" id="ARBA00000287"/>
    </source>
</evidence>
<dbReference type="EMBL" id="QDKL01000002">
    <property type="protein sequence ID" value="RZF22152.1"/>
    <property type="molecule type" value="Genomic_DNA"/>
</dbReference>
<keyword evidence="6" id="KW-0444">Lipid biosynthesis</keyword>
<dbReference type="EC" id="2.7.8.8" evidence="4"/>
<evidence type="ECO:0000313" key="17">
    <source>
        <dbReference type="EMBL" id="RZF22152.1"/>
    </source>
</evidence>
<keyword evidence="8 16" id="KW-0812">Transmembrane</keyword>
<sequence>MKKFVVVKQLLDATMRNHMNKYDAQPHRLTFFLPNTFTALNMGCGFAAIIMATKGLYYGACMILILGAIFDSVDGRIARLTGTQSEFGEQFDSISDVISFGMAPAFMIYFKYFQDLGRAGMIISFLYLLCGALRLARFNANINKVPSNYFQGLPIPGAAIAIIGFIMVTLEFDFGMYRNYYAAAYVVFYALLMISNIPFNSFKNSDYVRKNRRKVLALILLILVMVFIYEKLMIFVLISAYVLGCMVYNIFSKDTKVEIFDWEDNDEENES</sequence>
<evidence type="ECO:0000256" key="16">
    <source>
        <dbReference type="SAM" id="Phobius"/>
    </source>
</evidence>
<feature type="transmembrane region" description="Helical" evidence="16">
    <location>
        <begin position="211"/>
        <end position="228"/>
    </location>
</feature>
<dbReference type="Proteomes" id="UP000443582">
    <property type="component" value="Unassembled WGS sequence"/>
</dbReference>
<evidence type="ECO:0000256" key="8">
    <source>
        <dbReference type="ARBA" id="ARBA00022692"/>
    </source>
</evidence>
<dbReference type="InterPro" id="IPR050324">
    <property type="entry name" value="CDP-alcohol_PTase-I"/>
</dbReference>
<keyword evidence="10" id="KW-0443">Lipid metabolism</keyword>
<dbReference type="PROSITE" id="PS00379">
    <property type="entry name" value="CDP_ALCOHOL_P_TRANSF"/>
    <property type="match status" value="1"/>
</dbReference>
<dbReference type="NCBIfam" id="TIGR00473">
    <property type="entry name" value="pssA"/>
    <property type="match status" value="1"/>
</dbReference>
<keyword evidence="18" id="KW-1185">Reference proteome</keyword>
<dbReference type="PANTHER" id="PTHR14269:SF61">
    <property type="entry name" value="CDP-DIACYLGLYCEROL--SERINE O-PHOSPHATIDYLTRANSFERASE"/>
    <property type="match status" value="1"/>
</dbReference>
<reference evidence="18" key="1">
    <citation type="journal article" date="2019" name="Int. J. Syst. Evol. Microbiol.">
        <title>Halobacteriovorax valvorus sp. nov., a novel prokaryotic predator isolated from coastal seawater of China.</title>
        <authorList>
            <person name="Chen M.-X."/>
        </authorList>
    </citation>
    <scope>NUCLEOTIDE SEQUENCE [LARGE SCALE GENOMIC DNA]</scope>
    <source>
        <strain evidence="18">BL9</strain>
    </source>
</reference>
<evidence type="ECO:0000313" key="18">
    <source>
        <dbReference type="Proteomes" id="UP000443582"/>
    </source>
</evidence>
<evidence type="ECO:0000256" key="5">
    <source>
        <dbReference type="ARBA" id="ARBA00017171"/>
    </source>
</evidence>
<evidence type="ECO:0000256" key="2">
    <source>
        <dbReference type="ARBA" id="ARBA00004127"/>
    </source>
</evidence>
<evidence type="ECO:0000256" key="6">
    <source>
        <dbReference type="ARBA" id="ARBA00022516"/>
    </source>
</evidence>
<gene>
    <name evidence="17" type="primary">pssA</name>
    <name evidence="17" type="ORF">DAY19_10750</name>
</gene>
<accession>A0ABY0IHS7</accession>
<evidence type="ECO:0000256" key="9">
    <source>
        <dbReference type="ARBA" id="ARBA00022989"/>
    </source>
</evidence>
<keyword evidence="9 16" id="KW-1133">Transmembrane helix</keyword>
<keyword evidence="11 16" id="KW-0472">Membrane</keyword>
<feature type="transmembrane region" description="Helical" evidence="16">
    <location>
        <begin position="29"/>
        <end position="50"/>
    </location>
</feature>
<keyword evidence="12" id="KW-0594">Phospholipid biosynthesis</keyword>